<feature type="transmembrane region" description="Helical" evidence="6">
    <location>
        <begin position="207"/>
        <end position="224"/>
    </location>
</feature>
<accession>E0S0E7</accession>
<dbReference type="HOGENOM" id="CLU_666775_0_0_9"/>
<keyword evidence="8" id="KW-1185">Reference proteome</keyword>
<feature type="transmembrane region" description="Helical" evidence="6">
    <location>
        <begin position="320"/>
        <end position="344"/>
    </location>
</feature>
<feature type="transmembrane region" description="Helical" evidence="6">
    <location>
        <begin position="51"/>
        <end position="69"/>
    </location>
</feature>
<evidence type="ECO:0000256" key="4">
    <source>
        <dbReference type="ARBA" id="ARBA00022989"/>
    </source>
</evidence>
<keyword evidence="3 6" id="KW-0812">Transmembrane</keyword>
<dbReference type="EMBL" id="CP001810">
    <property type="protein sequence ID" value="ADL33272.1"/>
    <property type="molecule type" value="Genomic_DNA"/>
</dbReference>
<evidence type="ECO:0000256" key="6">
    <source>
        <dbReference type="SAM" id="Phobius"/>
    </source>
</evidence>
<dbReference type="RefSeq" id="WP_013279929.1">
    <property type="nucleotide sequence ID" value="NC_014387.1"/>
</dbReference>
<dbReference type="KEGG" id="bpb:bpr_I0526"/>
<keyword evidence="2" id="KW-1003">Cell membrane</keyword>
<gene>
    <name evidence="7" type="ordered locus">bpr_I0526</name>
</gene>
<dbReference type="eggNOG" id="COG2244">
    <property type="taxonomic scope" value="Bacteria"/>
</dbReference>
<evidence type="ECO:0000313" key="8">
    <source>
        <dbReference type="Proteomes" id="UP000001299"/>
    </source>
</evidence>
<feature type="transmembrane region" description="Helical" evidence="6">
    <location>
        <begin position="89"/>
        <end position="108"/>
    </location>
</feature>
<evidence type="ECO:0000313" key="7">
    <source>
        <dbReference type="EMBL" id="ADL33272.1"/>
    </source>
</evidence>
<proteinExistence type="predicted"/>
<evidence type="ECO:0000256" key="2">
    <source>
        <dbReference type="ARBA" id="ARBA00022475"/>
    </source>
</evidence>
<feature type="transmembrane region" description="Helical" evidence="6">
    <location>
        <begin position="280"/>
        <end position="308"/>
    </location>
</feature>
<name>E0S0E7_BUTPB</name>
<evidence type="ECO:0000256" key="5">
    <source>
        <dbReference type="ARBA" id="ARBA00023136"/>
    </source>
</evidence>
<dbReference type="Proteomes" id="UP000001299">
    <property type="component" value="Chromosome 1"/>
</dbReference>
<dbReference type="PANTHER" id="PTHR30250:SF11">
    <property type="entry name" value="O-ANTIGEN TRANSPORTER-RELATED"/>
    <property type="match status" value="1"/>
</dbReference>
<organism evidence="7 8">
    <name type="scientific">Butyrivibrio proteoclasticus (strain ATCC 51982 / DSM 14932 / B316)</name>
    <name type="common">Clostridium proteoclasticum</name>
    <dbReference type="NCBI Taxonomy" id="515622"/>
    <lineage>
        <taxon>Bacteria</taxon>
        <taxon>Bacillati</taxon>
        <taxon>Bacillota</taxon>
        <taxon>Clostridia</taxon>
        <taxon>Lachnospirales</taxon>
        <taxon>Lachnospiraceae</taxon>
        <taxon>Butyrivibrio</taxon>
    </lineage>
</organism>
<dbReference type="PANTHER" id="PTHR30250">
    <property type="entry name" value="PST FAMILY PREDICTED COLANIC ACID TRANSPORTER"/>
    <property type="match status" value="1"/>
</dbReference>
<dbReference type="InterPro" id="IPR050833">
    <property type="entry name" value="Poly_Biosynth_Transport"/>
</dbReference>
<reference evidence="7 8" key="1">
    <citation type="journal article" date="2010" name="PLoS ONE">
        <title>The glycobiome of the rumen bacterium Butyrivibrio proteoclasticus B316(T) highlights adaptation to a polysaccharide-rich environment.</title>
        <authorList>
            <person name="Kelly W.J."/>
            <person name="Leahy S.C."/>
            <person name="Altermann E."/>
            <person name="Yeoman C.J."/>
            <person name="Dunne J.C."/>
            <person name="Kong Z."/>
            <person name="Pacheco D.M."/>
            <person name="Li D."/>
            <person name="Noel S.J."/>
            <person name="Moon C.D."/>
            <person name="Cookson A.L."/>
            <person name="Attwood G.T."/>
        </authorList>
    </citation>
    <scope>NUCLEOTIDE SEQUENCE [LARGE SCALE GENOMIC DNA]</scope>
    <source>
        <strain evidence="8">ATCC 51982 / DSM 14932 / B316</strain>
    </source>
</reference>
<feature type="transmembrane region" description="Helical" evidence="6">
    <location>
        <begin position="170"/>
        <end position="187"/>
    </location>
</feature>
<dbReference type="AlphaFoldDB" id="E0S0E7"/>
<feature type="transmembrane region" description="Helical" evidence="6">
    <location>
        <begin position="351"/>
        <end position="372"/>
    </location>
</feature>
<dbReference type="STRING" id="515622.bpr_I0526"/>
<protein>
    <submittedName>
        <fullName evidence="7">Polysaccharide biosynthesis protein</fullName>
    </submittedName>
</protein>
<evidence type="ECO:0000256" key="1">
    <source>
        <dbReference type="ARBA" id="ARBA00004651"/>
    </source>
</evidence>
<feature type="transmembrane region" description="Helical" evidence="6">
    <location>
        <begin position="21"/>
        <end position="39"/>
    </location>
</feature>
<feature type="transmembrane region" description="Helical" evidence="6">
    <location>
        <begin position="378"/>
        <end position="397"/>
    </location>
</feature>
<feature type="transmembrane region" description="Helical" evidence="6">
    <location>
        <begin position="244"/>
        <end position="268"/>
    </location>
</feature>
<keyword evidence="5 6" id="KW-0472">Membrane</keyword>
<sequence length="400" mass="44261">MADSKRKSLALNASKDFIFSVLALVIYNGVLQLVIYPGLNARIGAEAFGTVLYLISVVSVMGSGFGTAASYSRMVAKKDRTQENGDYNLFLAMIAGISLVVSFVALLVLKELSVLAYMQLAVLMILTVFRYYADVEYRMNIRFVRYFAFFAVVSLGYVIGLILFPLTGSWAITILMGELFGILYTVIRGSIFRAPFTRLSASFHENLKSAWVISASNLISALILNSDRILLRLLVGAREVTVFYTASLIGKIVAMLTTPLNGVIISYFTNYRIKLDKKKFAFISLGMIILSIVGALACTFVSMIFVQIMYPDVYDETRKYFFLANLGQILYFISGSLMVIVMSFTKEKLQLIINIIYIAVFAVVVVPATLMFGLDGMAVGLVVVSLVRLLVTMLFGISKL</sequence>
<keyword evidence="4 6" id="KW-1133">Transmembrane helix</keyword>
<feature type="transmembrane region" description="Helical" evidence="6">
    <location>
        <begin position="114"/>
        <end position="132"/>
    </location>
</feature>
<dbReference type="GO" id="GO:0005886">
    <property type="term" value="C:plasma membrane"/>
    <property type="evidence" value="ECO:0007669"/>
    <property type="project" value="UniProtKB-SubCell"/>
</dbReference>
<feature type="transmembrane region" description="Helical" evidence="6">
    <location>
        <begin position="144"/>
        <end position="164"/>
    </location>
</feature>
<comment type="subcellular location">
    <subcellularLocation>
        <location evidence="1">Cell membrane</location>
        <topology evidence="1">Multi-pass membrane protein</topology>
    </subcellularLocation>
</comment>
<evidence type="ECO:0000256" key="3">
    <source>
        <dbReference type="ARBA" id="ARBA00022692"/>
    </source>
</evidence>